<dbReference type="EC" id="2.3.-.-" evidence="4"/>
<keyword evidence="5" id="KW-1185">Reference proteome</keyword>
<evidence type="ECO:0000313" key="5">
    <source>
        <dbReference type="Proteomes" id="UP001595615"/>
    </source>
</evidence>
<dbReference type="InterPro" id="IPR016181">
    <property type="entry name" value="Acyl_CoA_acyltransferase"/>
</dbReference>
<dbReference type="Pfam" id="PF00583">
    <property type="entry name" value="Acetyltransf_1"/>
    <property type="match status" value="1"/>
</dbReference>
<dbReference type="RefSeq" id="WP_380861545.1">
    <property type="nucleotide sequence ID" value="NZ_JBHRXV010000010.1"/>
</dbReference>
<dbReference type="Gene3D" id="3.40.630.30">
    <property type="match status" value="1"/>
</dbReference>
<dbReference type="Proteomes" id="UP001595615">
    <property type="component" value="Unassembled WGS sequence"/>
</dbReference>
<sequence>MTEITYRPPTDADTEALCQLGRDTFVETFGTLYSEKDLNHFLVTVFGPEGMPLEMKDPELALLVAEDDGQLVGYCKVGALHTEVEADPNRRALELRQLYVRSSHHGRGVAQKLMDWGLEELRRRGAEDVFLTVYSENHRAQKFYGRYGFVEVGKNIFWVGDQPDDDRIWKLSLTEPAVAA</sequence>
<protein>
    <submittedName>
        <fullName evidence="4">GNAT family N-acetyltransferase</fullName>
        <ecNumber evidence="4">2.3.-.-</ecNumber>
    </submittedName>
</protein>
<dbReference type="InterPro" id="IPR000182">
    <property type="entry name" value="GNAT_dom"/>
</dbReference>
<name>A0ABV7XBP6_9SPHN</name>
<dbReference type="InterPro" id="IPR050832">
    <property type="entry name" value="Bact_Acetyltransf"/>
</dbReference>
<evidence type="ECO:0000259" key="3">
    <source>
        <dbReference type="PROSITE" id="PS51186"/>
    </source>
</evidence>
<dbReference type="SUPFAM" id="SSF55729">
    <property type="entry name" value="Acyl-CoA N-acyltransferases (Nat)"/>
    <property type="match status" value="1"/>
</dbReference>
<organism evidence="4 5">
    <name type="scientific">Sphingoaurantiacus capsulatus</name>
    <dbReference type="NCBI Taxonomy" id="1771310"/>
    <lineage>
        <taxon>Bacteria</taxon>
        <taxon>Pseudomonadati</taxon>
        <taxon>Pseudomonadota</taxon>
        <taxon>Alphaproteobacteria</taxon>
        <taxon>Sphingomonadales</taxon>
        <taxon>Sphingosinicellaceae</taxon>
        <taxon>Sphingoaurantiacus</taxon>
    </lineage>
</organism>
<evidence type="ECO:0000256" key="1">
    <source>
        <dbReference type="ARBA" id="ARBA00022679"/>
    </source>
</evidence>
<accession>A0ABV7XBP6</accession>
<evidence type="ECO:0000313" key="4">
    <source>
        <dbReference type="EMBL" id="MFC3713246.1"/>
    </source>
</evidence>
<keyword evidence="1 4" id="KW-0808">Transferase</keyword>
<dbReference type="EMBL" id="JBHRXV010000010">
    <property type="protein sequence ID" value="MFC3713246.1"/>
    <property type="molecule type" value="Genomic_DNA"/>
</dbReference>
<dbReference type="PROSITE" id="PS51186">
    <property type="entry name" value="GNAT"/>
    <property type="match status" value="1"/>
</dbReference>
<reference evidence="5" key="1">
    <citation type="journal article" date="2019" name="Int. J. Syst. Evol. Microbiol.">
        <title>The Global Catalogue of Microorganisms (GCM) 10K type strain sequencing project: providing services to taxonomists for standard genome sequencing and annotation.</title>
        <authorList>
            <consortium name="The Broad Institute Genomics Platform"/>
            <consortium name="The Broad Institute Genome Sequencing Center for Infectious Disease"/>
            <person name="Wu L."/>
            <person name="Ma J."/>
        </authorList>
    </citation>
    <scope>NUCLEOTIDE SEQUENCE [LARGE SCALE GENOMIC DNA]</scope>
    <source>
        <strain evidence="5">KCTC 42644</strain>
    </source>
</reference>
<gene>
    <name evidence="4" type="ORF">ACFOMD_11720</name>
</gene>
<evidence type="ECO:0000256" key="2">
    <source>
        <dbReference type="ARBA" id="ARBA00023315"/>
    </source>
</evidence>
<dbReference type="CDD" id="cd04301">
    <property type="entry name" value="NAT_SF"/>
    <property type="match status" value="1"/>
</dbReference>
<keyword evidence="2 4" id="KW-0012">Acyltransferase</keyword>
<feature type="domain" description="N-acetyltransferase" evidence="3">
    <location>
        <begin position="4"/>
        <end position="174"/>
    </location>
</feature>
<proteinExistence type="predicted"/>
<dbReference type="GO" id="GO:0016746">
    <property type="term" value="F:acyltransferase activity"/>
    <property type="evidence" value="ECO:0007669"/>
    <property type="project" value="UniProtKB-KW"/>
</dbReference>
<comment type="caution">
    <text evidence="4">The sequence shown here is derived from an EMBL/GenBank/DDBJ whole genome shotgun (WGS) entry which is preliminary data.</text>
</comment>
<dbReference type="PANTHER" id="PTHR43877">
    <property type="entry name" value="AMINOALKYLPHOSPHONATE N-ACETYLTRANSFERASE-RELATED-RELATED"/>
    <property type="match status" value="1"/>
</dbReference>